<dbReference type="Pfam" id="PF00756">
    <property type="entry name" value="Esterase"/>
    <property type="match status" value="1"/>
</dbReference>
<dbReference type="GO" id="GO:0052689">
    <property type="term" value="F:carboxylic ester hydrolase activity"/>
    <property type="evidence" value="ECO:0007669"/>
    <property type="project" value="UniProtKB-KW"/>
</dbReference>
<evidence type="ECO:0000256" key="2">
    <source>
        <dbReference type="ARBA" id="ARBA00012479"/>
    </source>
</evidence>
<comment type="function">
    <text evidence="8">Serine hydrolase involved in the detoxification of formaldehyde.</text>
</comment>
<dbReference type="Gene3D" id="3.40.50.1820">
    <property type="entry name" value="alpha/beta hydrolase"/>
    <property type="match status" value="1"/>
</dbReference>
<dbReference type="Proteomes" id="UP000268094">
    <property type="component" value="Unassembled WGS sequence"/>
</dbReference>
<proteinExistence type="inferred from homology"/>
<protein>
    <recommendedName>
        <fullName evidence="2 6">S-formylglutathione hydrolase</fullName>
        <ecNumber evidence="2 6">3.1.2.12</ecNumber>
    </recommendedName>
</protein>
<comment type="catalytic activity">
    <reaction evidence="5 8">
        <text>S-formylglutathione + H2O = formate + glutathione + H(+)</text>
        <dbReference type="Rhea" id="RHEA:14961"/>
        <dbReference type="ChEBI" id="CHEBI:15377"/>
        <dbReference type="ChEBI" id="CHEBI:15378"/>
        <dbReference type="ChEBI" id="CHEBI:15740"/>
        <dbReference type="ChEBI" id="CHEBI:57688"/>
        <dbReference type="ChEBI" id="CHEBI:57925"/>
        <dbReference type="EC" id="3.1.2.12"/>
    </reaction>
</comment>
<feature type="active site" description="Charge relay system" evidence="7">
    <location>
        <position position="227"/>
    </location>
</feature>
<gene>
    <name evidence="9" type="primary">fghA</name>
    <name evidence="9" type="ORF">D7V88_37975</name>
</gene>
<dbReference type="InterPro" id="IPR014186">
    <property type="entry name" value="S-formylglutathione_hydrol"/>
</dbReference>
<accession>A0A3A8HPU2</accession>
<dbReference type="EMBL" id="RAVZ01000459">
    <property type="protein sequence ID" value="RKG72548.1"/>
    <property type="molecule type" value="Genomic_DNA"/>
</dbReference>
<dbReference type="GO" id="GO:0046294">
    <property type="term" value="P:formaldehyde catabolic process"/>
    <property type="evidence" value="ECO:0007669"/>
    <property type="project" value="InterPro"/>
</dbReference>
<reference evidence="10" key="1">
    <citation type="submission" date="2018-09" db="EMBL/GenBank/DDBJ databases">
        <authorList>
            <person name="Livingstone P.G."/>
            <person name="Whitworth D.E."/>
        </authorList>
    </citation>
    <scope>NUCLEOTIDE SEQUENCE [LARGE SCALE GENOMIC DNA]</scope>
    <source>
        <strain evidence="10">CA054A</strain>
    </source>
</reference>
<evidence type="ECO:0000256" key="5">
    <source>
        <dbReference type="ARBA" id="ARBA00047590"/>
    </source>
</evidence>
<evidence type="ECO:0000256" key="8">
    <source>
        <dbReference type="RuleBase" id="RU363068"/>
    </source>
</evidence>
<keyword evidence="10" id="KW-1185">Reference proteome</keyword>
<feature type="active site" description="Charge relay system" evidence="7">
    <location>
        <position position="151"/>
    </location>
</feature>
<dbReference type="GO" id="GO:0018738">
    <property type="term" value="F:S-formylglutathione hydrolase activity"/>
    <property type="evidence" value="ECO:0007669"/>
    <property type="project" value="UniProtKB-UniRule"/>
</dbReference>
<keyword evidence="4 8" id="KW-0378">Hydrolase</keyword>
<evidence type="ECO:0000256" key="4">
    <source>
        <dbReference type="ARBA" id="ARBA00022801"/>
    </source>
</evidence>
<evidence type="ECO:0000256" key="7">
    <source>
        <dbReference type="PIRSR" id="PIRSR614186-1"/>
    </source>
</evidence>
<comment type="caution">
    <text evidence="9">The sequence shown here is derived from an EMBL/GenBank/DDBJ whole genome shotgun (WGS) entry which is preliminary data.</text>
</comment>
<comment type="similarity">
    <text evidence="1 8">Belongs to the esterase D family.</text>
</comment>
<dbReference type="GO" id="GO:0005829">
    <property type="term" value="C:cytosol"/>
    <property type="evidence" value="ECO:0007669"/>
    <property type="project" value="TreeGrafter"/>
</dbReference>
<evidence type="ECO:0000313" key="10">
    <source>
        <dbReference type="Proteomes" id="UP000268094"/>
    </source>
</evidence>
<dbReference type="SUPFAM" id="SSF53474">
    <property type="entry name" value="alpha/beta-Hydrolases"/>
    <property type="match status" value="1"/>
</dbReference>
<evidence type="ECO:0000313" key="9">
    <source>
        <dbReference type="EMBL" id="RKG72548.1"/>
    </source>
</evidence>
<dbReference type="OrthoDB" id="9782200at2"/>
<evidence type="ECO:0000256" key="1">
    <source>
        <dbReference type="ARBA" id="ARBA00005622"/>
    </source>
</evidence>
<dbReference type="FunFam" id="3.40.50.1820:FF:000002">
    <property type="entry name" value="S-formylglutathione hydrolase"/>
    <property type="match status" value="1"/>
</dbReference>
<dbReference type="AlphaFoldDB" id="A0A3A8HPU2"/>
<evidence type="ECO:0000256" key="6">
    <source>
        <dbReference type="NCBIfam" id="TIGR02821"/>
    </source>
</evidence>
<dbReference type="InterPro" id="IPR000801">
    <property type="entry name" value="Esterase-like"/>
</dbReference>
<organism evidence="9 10">
    <name type="scientific">Corallococcus terminator</name>
    <dbReference type="NCBI Taxonomy" id="2316733"/>
    <lineage>
        <taxon>Bacteria</taxon>
        <taxon>Pseudomonadati</taxon>
        <taxon>Myxococcota</taxon>
        <taxon>Myxococcia</taxon>
        <taxon>Myxococcales</taxon>
        <taxon>Cystobacterineae</taxon>
        <taxon>Myxococcaceae</taxon>
        <taxon>Corallococcus</taxon>
    </lineage>
</organism>
<dbReference type="NCBIfam" id="TIGR02821">
    <property type="entry name" value="fghA_ester_D"/>
    <property type="match status" value="1"/>
</dbReference>
<keyword evidence="3 8" id="KW-0719">Serine esterase</keyword>
<dbReference type="PANTHER" id="PTHR10061">
    <property type="entry name" value="S-FORMYLGLUTATHIONE HYDROLASE"/>
    <property type="match status" value="1"/>
</dbReference>
<name>A0A3A8HPU2_9BACT</name>
<dbReference type="EC" id="3.1.2.12" evidence="2 6"/>
<feature type="active site" description="Charge relay system" evidence="7">
    <location>
        <position position="260"/>
    </location>
</feature>
<dbReference type="InterPro" id="IPR029058">
    <property type="entry name" value="AB_hydrolase_fold"/>
</dbReference>
<evidence type="ECO:0000256" key="3">
    <source>
        <dbReference type="ARBA" id="ARBA00022487"/>
    </source>
</evidence>
<dbReference type="PANTHER" id="PTHR10061:SF0">
    <property type="entry name" value="S-FORMYLGLUTATHIONE HYDROLASE"/>
    <property type="match status" value="1"/>
</dbReference>
<dbReference type="RefSeq" id="WP_120545429.1">
    <property type="nucleotide sequence ID" value="NZ_RAVZ01000459.1"/>
</dbReference>
<sequence length="283" mass="30699">MSAAPTLVSEHTCFGGTQSFWKHASEACGGEMRFSVFTPPQAKHGKVPVLYYLAGLTCTEETFPAKGGAQRVAAELGLMLVAPDTSPRGAGIPGEDTDWDFGTGAGFYLDATQAPWNARYRMGTYVTKELPGIIGAHFPARMDREGIFGHSMGGHGALVTALREPGRYRSVSAFAPIGAPIRSPWGKKAFGGYLGPDEQTWREYDATELLRSGKRVPALLVDQGTKDKFLPDQLHPSFLKDACDAAGQPLTLRMQEGYDHGYYFVSTFMEDHLRHHAAALNAA</sequence>